<accession>A0A9D4ERR9</accession>
<evidence type="ECO:0000313" key="2">
    <source>
        <dbReference type="Proteomes" id="UP000828390"/>
    </source>
</evidence>
<keyword evidence="2" id="KW-1185">Reference proteome</keyword>
<organism evidence="1 2">
    <name type="scientific">Dreissena polymorpha</name>
    <name type="common">Zebra mussel</name>
    <name type="synonym">Mytilus polymorpha</name>
    <dbReference type="NCBI Taxonomy" id="45954"/>
    <lineage>
        <taxon>Eukaryota</taxon>
        <taxon>Metazoa</taxon>
        <taxon>Spiralia</taxon>
        <taxon>Lophotrochozoa</taxon>
        <taxon>Mollusca</taxon>
        <taxon>Bivalvia</taxon>
        <taxon>Autobranchia</taxon>
        <taxon>Heteroconchia</taxon>
        <taxon>Euheterodonta</taxon>
        <taxon>Imparidentia</taxon>
        <taxon>Neoheterodontei</taxon>
        <taxon>Myida</taxon>
        <taxon>Dreissenoidea</taxon>
        <taxon>Dreissenidae</taxon>
        <taxon>Dreissena</taxon>
    </lineage>
</organism>
<dbReference type="EMBL" id="JAIWYP010000008">
    <property type="protein sequence ID" value="KAH3784538.1"/>
    <property type="molecule type" value="Genomic_DNA"/>
</dbReference>
<name>A0A9D4ERR9_DREPO</name>
<sequence length="66" mass="7062">MSLQGAVGIKNQNFVGLLQDANIFLSVTLAEENRLLGLCSNCEGEMCSSDVPEEGGYHGITEESEI</sequence>
<evidence type="ECO:0000313" key="1">
    <source>
        <dbReference type="EMBL" id="KAH3784538.1"/>
    </source>
</evidence>
<dbReference type="Proteomes" id="UP000828390">
    <property type="component" value="Unassembled WGS sequence"/>
</dbReference>
<proteinExistence type="predicted"/>
<protein>
    <submittedName>
        <fullName evidence="1">Uncharacterized protein</fullName>
    </submittedName>
</protein>
<gene>
    <name evidence="1" type="ORF">DPMN_162495</name>
</gene>
<dbReference type="AlphaFoldDB" id="A0A9D4ERR9"/>
<reference evidence="1" key="2">
    <citation type="submission" date="2020-11" db="EMBL/GenBank/DDBJ databases">
        <authorList>
            <person name="McCartney M.A."/>
            <person name="Auch B."/>
            <person name="Kono T."/>
            <person name="Mallez S."/>
            <person name="Becker A."/>
            <person name="Gohl D.M."/>
            <person name="Silverstein K.A.T."/>
            <person name="Koren S."/>
            <person name="Bechman K.B."/>
            <person name="Herman A."/>
            <person name="Abrahante J.E."/>
            <person name="Garbe J."/>
        </authorList>
    </citation>
    <scope>NUCLEOTIDE SEQUENCE</scope>
    <source>
        <strain evidence="1">Duluth1</strain>
        <tissue evidence="1">Whole animal</tissue>
    </source>
</reference>
<comment type="caution">
    <text evidence="1">The sequence shown here is derived from an EMBL/GenBank/DDBJ whole genome shotgun (WGS) entry which is preliminary data.</text>
</comment>
<reference evidence="1" key="1">
    <citation type="journal article" date="2019" name="bioRxiv">
        <title>The Genome of the Zebra Mussel, Dreissena polymorpha: A Resource for Invasive Species Research.</title>
        <authorList>
            <person name="McCartney M.A."/>
            <person name="Auch B."/>
            <person name="Kono T."/>
            <person name="Mallez S."/>
            <person name="Zhang Y."/>
            <person name="Obille A."/>
            <person name="Becker A."/>
            <person name="Abrahante J.E."/>
            <person name="Garbe J."/>
            <person name="Badalamenti J.P."/>
            <person name="Herman A."/>
            <person name="Mangelson H."/>
            <person name="Liachko I."/>
            <person name="Sullivan S."/>
            <person name="Sone E.D."/>
            <person name="Koren S."/>
            <person name="Silverstein K.A.T."/>
            <person name="Beckman K.B."/>
            <person name="Gohl D.M."/>
        </authorList>
    </citation>
    <scope>NUCLEOTIDE SEQUENCE</scope>
    <source>
        <strain evidence="1">Duluth1</strain>
        <tissue evidence="1">Whole animal</tissue>
    </source>
</reference>